<dbReference type="SMART" id="SM00837">
    <property type="entry name" value="DPBB_1"/>
    <property type="match status" value="1"/>
</dbReference>
<keyword evidence="2 4" id="KW-0961">Cell wall biogenesis/degradation</keyword>
<evidence type="ECO:0000256" key="4">
    <source>
        <dbReference type="RuleBase" id="RU365023"/>
    </source>
</evidence>
<comment type="similarity">
    <text evidence="4">Belongs to the expansin family. Expansin A subfamily.</text>
</comment>
<keyword evidence="4" id="KW-0732">Signal</keyword>
<dbReference type="PRINTS" id="PR01226">
    <property type="entry name" value="EXPANSIN"/>
</dbReference>
<keyword evidence="8" id="KW-1185">Reference proteome</keyword>
<comment type="caution">
    <text evidence="7">The sequence shown here is derived from an EMBL/GenBank/DDBJ whole genome shotgun (WGS) entry which is preliminary data.</text>
</comment>
<evidence type="ECO:0000313" key="8">
    <source>
        <dbReference type="Proteomes" id="UP001151760"/>
    </source>
</evidence>
<evidence type="ECO:0000259" key="5">
    <source>
        <dbReference type="PROSITE" id="PS50237"/>
    </source>
</evidence>
<dbReference type="Gene3D" id="2.40.40.10">
    <property type="entry name" value="RlpA-like domain"/>
    <property type="match status" value="1"/>
</dbReference>
<feature type="domain" description="Expansin-like EG45" evidence="6">
    <location>
        <begin position="45"/>
        <end position="163"/>
    </location>
</feature>
<comment type="function">
    <text evidence="4">Causes loosening and extension of plant cell walls by disrupting non-covalent bonding between cellulose microfibrils and matrix glucans. No enzymatic activity has been found.</text>
</comment>
<dbReference type="Proteomes" id="UP001151760">
    <property type="component" value="Unassembled WGS sequence"/>
</dbReference>
<accession>A0ABQ5I3X8</accession>
<protein>
    <recommendedName>
        <fullName evidence="4">Expansin</fullName>
    </recommendedName>
</protein>
<gene>
    <name evidence="7" type="ORF">Tco_1089897</name>
</gene>
<comment type="subcellular location">
    <subcellularLocation>
        <location evidence="4">Secreted</location>
        <location evidence="4">Cell wall</location>
    </subcellularLocation>
    <subcellularLocation>
        <location evidence="4">Membrane</location>
        <topology evidence="4">Peripheral membrane protein</topology>
    </subcellularLocation>
</comment>
<feature type="signal peptide" evidence="4">
    <location>
        <begin position="1"/>
        <end position="16"/>
    </location>
</feature>
<dbReference type="PANTHER" id="PTHR31867">
    <property type="entry name" value="EXPANSIN-A15"/>
    <property type="match status" value="1"/>
</dbReference>
<dbReference type="SUPFAM" id="SSF56204">
    <property type="entry name" value="Hect, E3 ligase catalytic domain"/>
    <property type="match status" value="1"/>
</dbReference>
<evidence type="ECO:0000256" key="3">
    <source>
        <dbReference type="PROSITE-ProRule" id="PRU00104"/>
    </source>
</evidence>
<evidence type="ECO:0000256" key="1">
    <source>
        <dbReference type="ARBA" id="ARBA00022786"/>
    </source>
</evidence>
<dbReference type="PROSITE" id="PS50842">
    <property type="entry name" value="EXPANSIN_EG45"/>
    <property type="match status" value="1"/>
</dbReference>
<proteinExistence type="inferred from homology"/>
<keyword evidence="1 3" id="KW-0833">Ubl conjugation pathway</keyword>
<dbReference type="InterPro" id="IPR035983">
    <property type="entry name" value="Hect_E3_ubiquitin_ligase"/>
</dbReference>
<dbReference type="InterPro" id="IPR007112">
    <property type="entry name" value="Expansin/allergen_DPBB_dom"/>
</dbReference>
<dbReference type="InterPro" id="IPR007118">
    <property type="entry name" value="Expan_Lol_pI"/>
</dbReference>
<evidence type="ECO:0000313" key="7">
    <source>
        <dbReference type="EMBL" id="GJT94379.1"/>
    </source>
</evidence>
<reference evidence="7" key="2">
    <citation type="submission" date="2022-01" db="EMBL/GenBank/DDBJ databases">
        <authorList>
            <person name="Yamashiro T."/>
            <person name="Shiraishi A."/>
            <person name="Satake H."/>
            <person name="Nakayama K."/>
        </authorList>
    </citation>
    <scope>NUCLEOTIDE SEQUENCE</scope>
</reference>
<dbReference type="InterPro" id="IPR002963">
    <property type="entry name" value="Expansin"/>
</dbReference>
<feature type="domain" description="HECT" evidence="5">
    <location>
        <begin position="308"/>
        <end position="339"/>
    </location>
</feature>
<dbReference type="PROSITE" id="PS50237">
    <property type="entry name" value="HECT"/>
    <property type="match status" value="1"/>
</dbReference>
<organism evidence="7 8">
    <name type="scientific">Tanacetum coccineum</name>
    <dbReference type="NCBI Taxonomy" id="301880"/>
    <lineage>
        <taxon>Eukaryota</taxon>
        <taxon>Viridiplantae</taxon>
        <taxon>Streptophyta</taxon>
        <taxon>Embryophyta</taxon>
        <taxon>Tracheophyta</taxon>
        <taxon>Spermatophyta</taxon>
        <taxon>Magnoliopsida</taxon>
        <taxon>eudicotyledons</taxon>
        <taxon>Gunneridae</taxon>
        <taxon>Pentapetalae</taxon>
        <taxon>asterids</taxon>
        <taxon>campanulids</taxon>
        <taxon>Asterales</taxon>
        <taxon>Asteraceae</taxon>
        <taxon>Asteroideae</taxon>
        <taxon>Anthemideae</taxon>
        <taxon>Anthemidinae</taxon>
        <taxon>Tanacetum</taxon>
    </lineage>
</organism>
<comment type="caution">
    <text evidence="3">Lacks conserved residue(s) required for the propagation of feature annotation.</text>
</comment>
<feature type="chain" id="PRO_5044996825" description="Expansin" evidence="4">
    <location>
        <begin position="17"/>
        <end position="378"/>
    </location>
</feature>
<reference evidence="7" key="1">
    <citation type="journal article" date="2022" name="Int. J. Mol. Sci.">
        <title>Draft Genome of Tanacetum Coccineum: Genomic Comparison of Closely Related Tanacetum-Family Plants.</title>
        <authorList>
            <person name="Yamashiro T."/>
            <person name="Shiraishi A."/>
            <person name="Nakayama K."/>
            <person name="Satake H."/>
        </authorList>
    </citation>
    <scope>NUCLEOTIDE SEQUENCE</scope>
</reference>
<dbReference type="PRINTS" id="PR01225">
    <property type="entry name" value="EXPANSNFAMLY"/>
</dbReference>
<dbReference type="InterPro" id="IPR036908">
    <property type="entry name" value="RlpA-like_sf"/>
</dbReference>
<keyword evidence="4" id="KW-0964">Secreted</keyword>
<sequence length="378" mass="42581">MYFIVLFSAILSAVNARIPGIYTRGKWESAHATFYGGNDASGSMGGACGYGNIYSQWYGVNTAALSTALFNNGLSCGACFEIKCMNDPQWCHSVVYHHVQVENKHVEAPDDDDTEMDIESNIQEKDQSELQIQDATDSTKPRCCGFCKASIVDVHRSCRNCSYVLCLPCCREFREGHLHGGLRDLKNTTTSRRKSLCIVLWNWKTNEDGSIECLPKNLGGCGDDILGLFSQLPLNWTKDLEENAKEVVCSSSFTKSSDFDSSYCAICDGNDKNEGENEDLYFSMKQDLREKNLEHFTKHLSYFKFVGRVGFSELIPQELIYMFNDKELELLISGLREINCEFANDHLKPDIVPLGAPERLRSAHTVGIKYFLYIQEKS</sequence>
<dbReference type="EMBL" id="BQNB010020290">
    <property type="protein sequence ID" value="GJT94379.1"/>
    <property type="molecule type" value="Genomic_DNA"/>
</dbReference>
<evidence type="ECO:0000256" key="2">
    <source>
        <dbReference type="ARBA" id="ARBA00023316"/>
    </source>
</evidence>
<keyword evidence="4" id="KW-0134">Cell wall</keyword>
<dbReference type="SUPFAM" id="SSF50685">
    <property type="entry name" value="Barwin-like endoglucanases"/>
    <property type="match status" value="1"/>
</dbReference>
<evidence type="ECO:0000259" key="6">
    <source>
        <dbReference type="PROSITE" id="PS50842"/>
    </source>
</evidence>
<name>A0ABQ5I3X8_9ASTR</name>
<dbReference type="InterPro" id="IPR000569">
    <property type="entry name" value="HECT_dom"/>
</dbReference>